<dbReference type="RefSeq" id="WP_343878367.1">
    <property type="nucleotide sequence ID" value="NZ_BAAAIJ010000014.1"/>
</dbReference>
<evidence type="ECO:0000259" key="4">
    <source>
        <dbReference type="Pfam" id="PF07992"/>
    </source>
</evidence>
<comment type="catalytic activity">
    <reaction evidence="3">
        <text>[thioredoxin]-dithiol + NADP(+) = [thioredoxin]-disulfide + NADPH + H(+)</text>
        <dbReference type="Rhea" id="RHEA:20345"/>
        <dbReference type="Rhea" id="RHEA-COMP:10698"/>
        <dbReference type="Rhea" id="RHEA-COMP:10700"/>
        <dbReference type="ChEBI" id="CHEBI:15378"/>
        <dbReference type="ChEBI" id="CHEBI:29950"/>
        <dbReference type="ChEBI" id="CHEBI:50058"/>
        <dbReference type="ChEBI" id="CHEBI:57783"/>
        <dbReference type="ChEBI" id="CHEBI:58349"/>
        <dbReference type="EC" id="1.8.1.9"/>
    </reaction>
</comment>
<dbReference type="InterPro" id="IPR036188">
    <property type="entry name" value="FAD/NAD-bd_sf"/>
</dbReference>
<dbReference type="PANTHER" id="PTHR48105">
    <property type="entry name" value="THIOREDOXIN REDUCTASE 1-RELATED-RELATED"/>
    <property type="match status" value="1"/>
</dbReference>
<keyword evidence="2" id="KW-0560">Oxidoreductase</keyword>
<evidence type="ECO:0000256" key="1">
    <source>
        <dbReference type="ARBA" id="ARBA00022630"/>
    </source>
</evidence>
<comment type="caution">
    <text evidence="5">The sequence shown here is derived from an EMBL/GenBank/DDBJ whole genome shotgun (WGS) entry which is preliminary data.</text>
</comment>
<evidence type="ECO:0000313" key="6">
    <source>
        <dbReference type="Proteomes" id="UP001597307"/>
    </source>
</evidence>
<reference evidence="6" key="1">
    <citation type="journal article" date="2019" name="Int. J. Syst. Evol. Microbiol.">
        <title>The Global Catalogue of Microorganisms (GCM) 10K type strain sequencing project: providing services to taxonomists for standard genome sequencing and annotation.</title>
        <authorList>
            <consortium name="The Broad Institute Genomics Platform"/>
            <consortium name="The Broad Institute Genome Sequencing Center for Infectious Disease"/>
            <person name="Wu L."/>
            <person name="Ma J."/>
        </authorList>
    </citation>
    <scope>NUCLEOTIDE SEQUENCE [LARGE SCALE GENOMIC DNA]</scope>
    <source>
        <strain evidence="6">JCM 11496</strain>
    </source>
</reference>
<evidence type="ECO:0000313" key="5">
    <source>
        <dbReference type="EMBL" id="MFD1846975.1"/>
    </source>
</evidence>
<keyword evidence="1" id="KW-0285">Flavoprotein</keyword>
<dbReference type="InterPro" id="IPR023753">
    <property type="entry name" value="FAD/NAD-binding_dom"/>
</dbReference>
<proteinExistence type="predicted"/>
<organism evidence="5 6">
    <name type="scientific">Arthrobacter flavus</name>
    <dbReference type="NCBI Taxonomy" id="95172"/>
    <lineage>
        <taxon>Bacteria</taxon>
        <taxon>Bacillati</taxon>
        <taxon>Actinomycetota</taxon>
        <taxon>Actinomycetes</taxon>
        <taxon>Micrococcales</taxon>
        <taxon>Micrococcaceae</taxon>
        <taxon>Arthrobacter</taxon>
    </lineage>
</organism>
<gene>
    <name evidence="5" type="ORF">ACFSFX_10225</name>
</gene>
<feature type="domain" description="FAD/NAD(P)-binding" evidence="4">
    <location>
        <begin position="14"/>
        <end position="296"/>
    </location>
</feature>
<protein>
    <submittedName>
        <fullName evidence="5">NAD(P)/FAD-dependent oxidoreductase</fullName>
    </submittedName>
</protein>
<dbReference type="EMBL" id="JBHUGA010000034">
    <property type="protein sequence ID" value="MFD1846975.1"/>
    <property type="molecule type" value="Genomic_DNA"/>
</dbReference>
<dbReference type="InterPro" id="IPR050097">
    <property type="entry name" value="Ferredoxin-NADP_redctase_2"/>
</dbReference>
<keyword evidence="6" id="KW-1185">Reference proteome</keyword>
<accession>A0ABW4Q8E4</accession>
<name>A0ABW4Q8E4_9MICC</name>
<evidence type="ECO:0000256" key="3">
    <source>
        <dbReference type="ARBA" id="ARBA00048132"/>
    </source>
</evidence>
<dbReference type="Pfam" id="PF07992">
    <property type="entry name" value="Pyr_redox_2"/>
    <property type="match status" value="1"/>
</dbReference>
<dbReference type="SUPFAM" id="SSF51905">
    <property type="entry name" value="FAD/NAD(P)-binding domain"/>
    <property type="match status" value="1"/>
</dbReference>
<dbReference type="Gene3D" id="3.50.50.60">
    <property type="entry name" value="FAD/NAD(P)-binding domain"/>
    <property type="match status" value="2"/>
</dbReference>
<dbReference type="PRINTS" id="PR00368">
    <property type="entry name" value="FADPNR"/>
</dbReference>
<evidence type="ECO:0000256" key="2">
    <source>
        <dbReference type="ARBA" id="ARBA00023002"/>
    </source>
</evidence>
<dbReference type="Proteomes" id="UP001597307">
    <property type="component" value="Unassembled WGS sequence"/>
</dbReference>
<sequence>MSTSITPFTSTDSYDVVIVGGGAAGLSAGLMLGRCRRSVAIIDGGEPRNAPAEGVHGFLTREGMKPSELLTIGRGEVESYGGTVIDGQVVATGRDGEDFTVTLHSGQVIAGRRLLIATGLVDGLPAVPGISERWGRDVLHCPFCHGWEVRDQAIGILATGPMAVHQALLFRQWSADITLFLHTNPLPAAEELEKLAARGIRVVEGTVQELQVEEDSLRGVVLGDGQTIPLDAVVVAPTFNARAEVFAGLGVATVAHESGLGSFIATGEAGATNVPGVWAVGNAANLMAQVLASAADGSWTGAMINMSLMEDELQRDLAAHRSSTPANQTKVTAS</sequence>
<dbReference type="PRINTS" id="PR00469">
    <property type="entry name" value="PNDRDTASEII"/>
</dbReference>